<protein>
    <recommendedName>
        <fullName evidence="4">ABM domain-containing protein</fullName>
    </recommendedName>
</protein>
<evidence type="ECO:0000313" key="3">
    <source>
        <dbReference type="Proteomes" id="UP000182658"/>
    </source>
</evidence>
<dbReference type="Gene3D" id="3.30.70.100">
    <property type="match status" value="1"/>
</dbReference>
<reference evidence="2 3" key="1">
    <citation type="submission" date="2016-10" db="EMBL/GenBank/DDBJ databases">
        <title>Draft genome sequence of Coniochaeta ligniaria NRRL30616, a lignocellulolytic fungus for bioabatement of inhibitors in plant biomass hydrolysates.</title>
        <authorList>
            <consortium name="DOE Joint Genome Institute"/>
            <person name="Jimenez D.J."/>
            <person name="Hector R.E."/>
            <person name="Riley R."/>
            <person name="Sun H."/>
            <person name="Grigoriev I.V."/>
            <person name="Van Elsas J.D."/>
            <person name="Nichols N.N."/>
        </authorList>
    </citation>
    <scope>NUCLEOTIDE SEQUENCE [LARGE SCALE GENOMIC DNA]</scope>
    <source>
        <strain evidence="2 3">NRRL 30616</strain>
    </source>
</reference>
<organism evidence="2 3">
    <name type="scientific">Coniochaeta ligniaria NRRL 30616</name>
    <dbReference type="NCBI Taxonomy" id="1408157"/>
    <lineage>
        <taxon>Eukaryota</taxon>
        <taxon>Fungi</taxon>
        <taxon>Dikarya</taxon>
        <taxon>Ascomycota</taxon>
        <taxon>Pezizomycotina</taxon>
        <taxon>Sordariomycetes</taxon>
        <taxon>Sordariomycetidae</taxon>
        <taxon>Coniochaetales</taxon>
        <taxon>Coniochaetaceae</taxon>
        <taxon>Coniochaeta</taxon>
    </lineage>
</organism>
<gene>
    <name evidence="2" type="ORF">CONLIGDRAFT_707070</name>
</gene>
<evidence type="ECO:0000313" key="2">
    <source>
        <dbReference type="EMBL" id="OIW26661.1"/>
    </source>
</evidence>
<dbReference type="OrthoDB" id="4126315at2759"/>
<feature type="region of interest" description="Disordered" evidence="1">
    <location>
        <begin position="118"/>
        <end position="142"/>
    </location>
</feature>
<dbReference type="EMBL" id="KV875100">
    <property type="protein sequence ID" value="OIW26661.1"/>
    <property type="molecule type" value="Genomic_DNA"/>
</dbReference>
<evidence type="ECO:0008006" key="4">
    <source>
        <dbReference type="Google" id="ProtNLM"/>
    </source>
</evidence>
<name>A0A1J7IGZ9_9PEZI</name>
<dbReference type="InterPro" id="IPR011008">
    <property type="entry name" value="Dimeric_a/b-barrel"/>
</dbReference>
<dbReference type="Proteomes" id="UP000182658">
    <property type="component" value="Unassembled WGS sequence"/>
</dbReference>
<keyword evidence="3" id="KW-1185">Reference proteome</keyword>
<proteinExistence type="predicted"/>
<dbReference type="InParanoid" id="A0A1J7IGZ9"/>
<dbReference type="AlphaFoldDB" id="A0A1J7IGZ9"/>
<accession>A0A1J7IGZ9</accession>
<dbReference type="SUPFAM" id="SSF54909">
    <property type="entry name" value="Dimeric alpha+beta barrel"/>
    <property type="match status" value="1"/>
</dbReference>
<sequence length="142" mass="15587">MPLAPVVYPGVPDSEGCSLHVTIYISPENVPAWFEAFKPVYEAGVAEQECSFFMVYQDPEDPGKLSWVQHWEEELAWWLSTASQKHWTMASPTSGGGDTTTLSTLPHSNDMTSHSLGGGGGDWCRNKNGPGTHVSDLRCQDM</sequence>
<evidence type="ECO:0000256" key="1">
    <source>
        <dbReference type="SAM" id="MobiDB-lite"/>
    </source>
</evidence>